<name>A0A917MA05_9FLAO</name>
<dbReference type="RefSeq" id="WP_188597321.1">
    <property type="nucleotide sequence ID" value="NZ_BMJW01000001.1"/>
</dbReference>
<dbReference type="AlphaFoldDB" id="A0A917MA05"/>
<evidence type="ECO:0008006" key="3">
    <source>
        <dbReference type="Google" id="ProtNLM"/>
    </source>
</evidence>
<reference evidence="1" key="2">
    <citation type="submission" date="2020-09" db="EMBL/GenBank/DDBJ databases">
        <authorList>
            <person name="Sun Q."/>
            <person name="Zhou Y."/>
        </authorList>
    </citation>
    <scope>NUCLEOTIDE SEQUENCE</scope>
    <source>
        <strain evidence="1">CGMCC 1.15763</strain>
    </source>
</reference>
<comment type="caution">
    <text evidence="1">The sequence shown here is derived from an EMBL/GenBank/DDBJ whole genome shotgun (WGS) entry which is preliminary data.</text>
</comment>
<reference evidence="1" key="1">
    <citation type="journal article" date="2014" name="Int. J. Syst. Evol. Microbiol.">
        <title>Complete genome sequence of Corynebacterium casei LMG S-19264T (=DSM 44701T), isolated from a smear-ripened cheese.</title>
        <authorList>
            <consortium name="US DOE Joint Genome Institute (JGI-PGF)"/>
            <person name="Walter F."/>
            <person name="Albersmeier A."/>
            <person name="Kalinowski J."/>
            <person name="Ruckert C."/>
        </authorList>
    </citation>
    <scope>NUCLEOTIDE SEQUENCE</scope>
    <source>
        <strain evidence="1">CGMCC 1.15763</strain>
    </source>
</reference>
<sequence>MKFELSEIENIIIKNERLLSHRIGWRFINSSIETVLDNSGIAIITLNPGGNIYEQPVFALNNRKNAYLDENWGDFPKGQDPIQIQIKALFKEINKRWSYNSDYKELIRDSFMAHLIPYRSNSYDDLSNKKETIFLSKYIWSSFINSKFFDFKIIICIGKIQFEILEEILTNETNFEKLDSKLISTGWGNYKSEIITFSNITKKFKLVYLQHLSRFKIFNRKEGEDSVKKLIDYISD</sequence>
<protein>
    <recommendedName>
        <fullName evidence="3">Uracil DNA glycosylase superfamily protein</fullName>
    </recommendedName>
</protein>
<accession>A0A917MA05</accession>
<organism evidence="1 2">
    <name type="scientific">Polaribacter pacificus</name>
    <dbReference type="NCBI Taxonomy" id="1775173"/>
    <lineage>
        <taxon>Bacteria</taxon>
        <taxon>Pseudomonadati</taxon>
        <taxon>Bacteroidota</taxon>
        <taxon>Flavobacteriia</taxon>
        <taxon>Flavobacteriales</taxon>
        <taxon>Flavobacteriaceae</taxon>
    </lineage>
</organism>
<dbReference type="EMBL" id="BMJW01000001">
    <property type="protein sequence ID" value="GGG88589.1"/>
    <property type="molecule type" value="Genomic_DNA"/>
</dbReference>
<keyword evidence="2" id="KW-1185">Reference proteome</keyword>
<evidence type="ECO:0000313" key="2">
    <source>
        <dbReference type="Proteomes" id="UP000633278"/>
    </source>
</evidence>
<evidence type="ECO:0000313" key="1">
    <source>
        <dbReference type="EMBL" id="GGG88589.1"/>
    </source>
</evidence>
<dbReference type="Proteomes" id="UP000633278">
    <property type="component" value="Unassembled WGS sequence"/>
</dbReference>
<gene>
    <name evidence="1" type="ORF">GCM10011416_01080</name>
</gene>
<proteinExistence type="predicted"/>